<sequence length="134" mass="14941">MSEITELTKLLYVEDETDIRVVAEIALAQIAGFTVKTCASGNEGLGSLEDFRPQLILLDVMMPGMDGPQVLKKIQELPEFCDTPVVFITAKAQVEEIEKLKTLGAIDVITKPFNPMTLGDEIKTIWQRHYDDSK</sequence>
<evidence type="ECO:0000256" key="1">
    <source>
        <dbReference type="ARBA" id="ARBA00022553"/>
    </source>
</evidence>
<feature type="modified residue" description="4-aspartylphosphate" evidence="2">
    <location>
        <position position="59"/>
    </location>
</feature>
<dbReference type="Gene3D" id="3.40.50.2300">
    <property type="match status" value="1"/>
</dbReference>
<keyword evidence="5" id="KW-1185">Reference proteome</keyword>
<feature type="domain" description="Response regulatory" evidence="3">
    <location>
        <begin position="9"/>
        <end position="126"/>
    </location>
</feature>
<proteinExistence type="predicted"/>
<reference evidence="4 5" key="1">
    <citation type="journal article" date="2011" name="Int. J. Syst. Evol. Microbiol.">
        <title>Zhongshania antarctica gen. nov., sp. nov. and Zhongshania guokunii sp. nov., gammaproteobacteria respectively isolated from coastal attached (fast) ice and surface seawater of the Antarctic.</title>
        <authorList>
            <person name="Li H.J."/>
            <person name="Zhang X.Y."/>
            <person name="Chen C.X."/>
            <person name="Zhang Y.J."/>
            <person name="Gao Z.M."/>
            <person name="Yu Y."/>
            <person name="Chen X.L."/>
            <person name="Chen B."/>
            <person name="Zhang Y.Z."/>
        </authorList>
    </citation>
    <scope>NUCLEOTIDE SEQUENCE [LARGE SCALE GENOMIC DNA]</scope>
    <source>
        <strain evidence="4 5">R06B22</strain>
    </source>
</reference>
<accession>A0ABV3U0S5</accession>
<keyword evidence="1 2" id="KW-0597">Phosphoprotein</keyword>
<dbReference type="SMART" id="SM00448">
    <property type="entry name" value="REC"/>
    <property type="match status" value="1"/>
</dbReference>
<comment type="caution">
    <text evidence="4">The sequence shown here is derived from an EMBL/GenBank/DDBJ whole genome shotgun (WGS) entry which is preliminary data.</text>
</comment>
<evidence type="ECO:0000256" key="2">
    <source>
        <dbReference type="PROSITE-ProRule" id="PRU00169"/>
    </source>
</evidence>
<evidence type="ECO:0000313" key="5">
    <source>
        <dbReference type="Proteomes" id="UP001557484"/>
    </source>
</evidence>
<gene>
    <name evidence="4" type="ORF">AB4875_15865</name>
</gene>
<dbReference type="PROSITE" id="PS50110">
    <property type="entry name" value="RESPONSE_REGULATORY"/>
    <property type="match status" value="1"/>
</dbReference>
<dbReference type="PANTHER" id="PTHR44591">
    <property type="entry name" value="STRESS RESPONSE REGULATOR PROTEIN 1"/>
    <property type="match status" value="1"/>
</dbReference>
<protein>
    <submittedName>
        <fullName evidence="4">Response regulator</fullName>
    </submittedName>
</protein>
<evidence type="ECO:0000259" key="3">
    <source>
        <dbReference type="PROSITE" id="PS50110"/>
    </source>
</evidence>
<dbReference type="InterPro" id="IPR050595">
    <property type="entry name" value="Bact_response_regulator"/>
</dbReference>
<organism evidence="4 5">
    <name type="scientific">Zhongshania arctica</name>
    <dbReference type="NCBI Taxonomy" id="3238302"/>
    <lineage>
        <taxon>Bacteria</taxon>
        <taxon>Pseudomonadati</taxon>
        <taxon>Pseudomonadota</taxon>
        <taxon>Gammaproteobacteria</taxon>
        <taxon>Cellvibrionales</taxon>
        <taxon>Spongiibacteraceae</taxon>
        <taxon>Zhongshania</taxon>
    </lineage>
</organism>
<dbReference type="InterPro" id="IPR011006">
    <property type="entry name" value="CheY-like_superfamily"/>
</dbReference>
<dbReference type="Proteomes" id="UP001557484">
    <property type="component" value="Unassembled WGS sequence"/>
</dbReference>
<dbReference type="PANTHER" id="PTHR44591:SF3">
    <property type="entry name" value="RESPONSE REGULATORY DOMAIN-CONTAINING PROTEIN"/>
    <property type="match status" value="1"/>
</dbReference>
<dbReference type="SUPFAM" id="SSF52172">
    <property type="entry name" value="CheY-like"/>
    <property type="match status" value="1"/>
</dbReference>
<evidence type="ECO:0000313" key="4">
    <source>
        <dbReference type="EMBL" id="MEX1666972.1"/>
    </source>
</evidence>
<dbReference type="RefSeq" id="WP_368377032.1">
    <property type="nucleotide sequence ID" value="NZ_JBFRYB010000001.1"/>
</dbReference>
<dbReference type="EMBL" id="JBFRYB010000001">
    <property type="protein sequence ID" value="MEX1666972.1"/>
    <property type="molecule type" value="Genomic_DNA"/>
</dbReference>
<dbReference type="Pfam" id="PF00072">
    <property type="entry name" value="Response_reg"/>
    <property type="match status" value="1"/>
</dbReference>
<dbReference type="InterPro" id="IPR001789">
    <property type="entry name" value="Sig_transdc_resp-reg_receiver"/>
</dbReference>
<name>A0ABV3U0S5_9GAMM</name>